<protein>
    <submittedName>
        <fullName evidence="2">Phosphoesterase</fullName>
    </submittedName>
</protein>
<dbReference type="EMBL" id="SACR01000001">
    <property type="protein sequence ID" value="RVU49279.1"/>
    <property type="molecule type" value="Genomic_DNA"/>
</dbReference>
<reference evidence="2 3" key="1">
    <citation type="submission" date="2019-01" db="EMBL/GenBank/DDBJ databases">
        <authorList>
            <person name="Chen W.-M."/>
        </authorList>
    </citation>
    <scope>NUCLEOTIDE SEQUENCE [LARGE SCALE GENOMIC DNA]</scope>
    <source>
        <strain evidence="2 3">KYPY4</strain>
    </source>
</reference>
<name>A0A437RR71_9BURK</name>
<evidence type="ECO:0000256" key="1">
    <source>
        <dbReference type="SAM" id="Phobius"/>
    </source>
</evidence>
<dbReference type="RefSeq" id="WP_128226916.1">
    <property type="nucleotide sequence ID" value="NZ_SACR01000001.1"/>
</dbReference>
<dbReference type="AlphaFoldDB" id="A0A437RR71"/>
<comment type="caution">
    <text evidence="2">The sequence shown here is derived from an EMBL/GenBank/DDBJ whole genome shotgun (WGS) entry which is preliminary data.</text>
</comment>
<dbReference type="Gene3D" id="1.20.144.10">
    <property type="entry name" value="Phosphatidic acid phosphatase type 2/haloperoxidase"/>
    <property type="match status" value="1"/>
</dbReference>
<sequence>MSHTAWARALSIAGHPALLMPLAVAGGGSAAGGGPGARDTLAAGLGAAVFIALCVGAYTAWRVKAGRWAHVDASQPRERLELNLLLVALLFGMAALLAALGQPAVTSLGLALGGALVAAALALRRWGKVSLHVGFAVLAVALLWPQPLWALAAALLAAGVAWSRLELQRHTRAEVAAGLALGALAGACFVGMAGRLGA</sequence>
<evidence type="ECO:0000313" key="2">
    <source>
        <dbReference type="EMBL" id="RVU49279.1"/>
    </source>
</evidence>
<proteinExistence type="predicted"/>
<feature type="transmembrane region" description="Helical" evidence="1">
    <location>
        <begin position="175"/>
        <end position="194"/>
    </location>
</feature>
<keyword evidence="1" id="KW-0472">Membrane</keyword>
<keyword evidence="3" id="KW-1185">Reference proteome</keyword>
<feature type="transmembrane region" description="Helical" evidence="1">
    <location>
        <begin position="135"/>
        <end position="163"/>
    </location>
</feature>
<accession>A0A437RR71</accession>
<organism evidence="2 3">
    <name type="scientific">Rubrivivax rivuli</name>
    <dbReference type="NCBI Taxonomy" id="1862385"/>
    <lineage>
        <taxon>Bacteria</taxon>
        <taxon>Pseudomonadati</taxon>
        <taxon>Pseudomonadota</taxon>
        <taxon>Betaproteobacteria</taxon>
        <taxon>Burkholderiales</taxon>
        <taxon>Sphaerotilaceae</taxon>
        <taxon>Rubrivivax</taxon>
    </lineage>
</organism>
<dbReference type="OrthoDB" id="7283157at2"/>
<keyword evidence="1" id="KW-0812">Transmembrane</keyword>
<evidence type="ECO:0000313" key="3">
    <source>
        <dbReference type="Proteomes" id="UP000285575"/>
    </source>
</evidence>
<gene>
    <name evidence="2" type="ORF">EOE66_01510</name>
</gene>
<dbReference type="Proteomes" id="UP000285575">
    <property type="component" value="Unassembled WGS sequence"/>
</dbReference>
<feature type="transmembrane region" description="Helical" evidence="1">
    <location>
        <begin position="82"/>
        <end position="100"/>
    </location>
</feature>
<feature type="transmembrane region" description="Helical" evidence="1">
    <location>
        <begin position="41"/>
        <end position="61"/>
    </location>
</feature>
<keyword evidence="1" id="KW-1133">Transmembrane helix</keyword>